<gene>
    <name evidence="2" type="ORF">Tco_0727763</name>
</gene>
<dbReference type="EMBL" id="BQNB010010482">
    <property type="protein sequence ID" value="GJS77882.1"/>
    <property type="molecule type" value="Genomic_DNA"/>
</dbReference>
<proteinExistence type="predicted"/>
<feature type="compositionally biased region" description="Basic and acidic residues" evidence="1">
    <location>
        <begin position="227"/>
        <end position="271"/>
    </location>
</feature>
<evidence type="ECO:0000313" key="3">
    <source>
        <dbReference type="Proteomes" id="UP001151760"/>
    </source>
</evidence>
<feature type="compositionally biased region" description="Acidic residues" evidence="1">
    <location>
        <begin position="203"/>
        <end position="218"/>
    </location>
</feature>
<feature type="compositionally biased region" description="Low complexity" evidence="1">
    <location>
        <begin position="69"/>
        <end position="80"/>
    </location>
</feature>
<feature type="region of interest" description="Disordered" evidence="1">
    <location>
        <begin position="1"/>
        <end position="283"/>
    </location>
</feature>
<dbReference type="Proteomes" id="UP001151760">
    <property type="component" value="Unassembled WGS sequence"/>
</dbReference>
<evidence type="ECO:0000256" key="1">
    <source>
        <dbReference type="SAM" id="MobiDB-lite"/>
    </source>
</evidence>
<comment type="caution">
    <text evidence="2">The sequence shown here is derived from an EMBL/GenBank/DDBJ whole genome shotgun (WGS) entry which is preliminary data.</text>
</comment>
<reference evidence="2" key="1">
    <citation type="journal article" date="2022" name="Int. J. Mol. Sci.">
        <title>Draft Genome of Tanacetum Coccineum: Genomic Comparison of Closely Related Tanacetum-Family Plants.</title>
        <authorList>
            <person name="Yamashiro T."/>
            <person name="Shiraishi A."/>
            <person name="Nakayama K."/>
            <person name="Satake H."/>
        </authorList>
    </citation>
    <scope>NUCLEOTIDE SEQUENCE</scope>
</reference>
<keyword evidence="3" id="KW-1185">Reference proteome</keyword>
<sequence>MFIKYSTHQISPKKSRGKGSKGRNTINDSQETVDVFEESEPEPEPISLSAKLKLKKQKQQGNVVIQDTPSAPKSKSASSKSKLKGAQSLTPAEQEAANIMQALKESKKSSKRQPGTEGSNERTGTILGVQDESTVISATSSEGTGAKPGVPDKEKDTTKEKVILEWGDEQDSEFSNDDNDDVEKDDKDGDDDDEGDDHVSDTQDADDEDVETESDEDEIYKYKIRVHKDEDVEIENAKVEESDKGDKDVTDAAKEEIEKTSEVKNDTKKTELPPSSSSLSVSSGFSDQFLKLSSDSSLVSTFKDSADTDVSSLMNIPIQQETPQI</sequence>
<feature type="compositionally biased region" description="Polar residues" evidence="1">
    <location>
        <begin position="1"/>
        <end position="10"/>
    </location>
</feature>
<accession>A0ABQ4YK32</accession>
<organism evidence="2 3">
    <name type="scientific">Tanacetum coccineum</name>
    <dbReference type="NCBI Taxonomy" id="301880"/>
    <lineage>
        <taxon>Eukaryota</taxon>
        <taxon>Viridiplantae</taxon>
        <taxon>Streptophyta</taxon>
        <taxon>Embryophyta</taxon>
        <taxon>Tracheophyta</taxon>
        <taxon>Spermatophyta</taxon>
        <taxon>Magnoliopsida</taxon>
        <taxon>eudicotyledons</taxon>
        <taxon>Gunneridae</taxon>
        <taxon>Pentapetalae</taxon>
        <taxon>asterids</taxon>
        <taxon>campanulids</taxon>
        <taxon>Asterales</taxon>
        <taxon>Asteraceae</taxon>
        <taxon>Asteroideae</taxon>
        <taxon>Anthemideae</taxon>
        <taxon>Anthemidinae</taxon>
        <taxon>Tanacetum</taxon>
    </lineage>
</organism>
<name>A0ABQ4YK32_9ASTR</name>
<feature type="compositionally biased region" description="Polar residues" evidence="1">
    <location>
        <begin position="112"/>
        <end position="123"/>
    </location>
</feature>
<reference evidence="2" key="2">
    <citation type="submission" date="2022-01" db="EMBL/GenBank/DDBJ databases">
        <authorList>
            <person name="Yamashiro T."/>
            <person name="Shiraishi A."/>
            <person name="Satake H."/>
            <person name="Nakayama K."/>
        </authorList>
    </citation>
    <scope>NUCLEOTIDE SEQUENCE</scope>
</reference>
<feature type="compositionally biased region" description="Acidic residues" evidence="1">
    <location>
        <begin position="166"/>
        <end position="196"/>
    </location>
</feature>
<evidence type="ECO:0000313" key="2">
    <source>
        <dbReference type="EMBL" id="GJS77882.1"/>
    </source>
</evidence>
<feature type="compositionally biased region" description="Acidic residues" evidence="1">
    <location>
        <begin position="34"/>
        <end position="43"/>
    </location>
</feature>
<feature type="compositionally biased region" description="Basic and acidic residues" evidence="1">
    <location>
        <begin position="150"/>
        <end position="163"/>
    </location>
</feature>
<feature type="compositionally biased region" description="Basic residues" evidence="1">
    <location>
        <begin position="11"/>
        <end position="21"/>
    </location>
</feature>
<protein>
    <submittedName>
        <fullName evidence="2">Uncharacterized protein</fullName>
    </submittedName>
</protein>
<feature type="compositionally biased region" description="Polar residues" evidence="1">
    <location>
        <begin position="131"/>
        <end position="143"/>
    </location>
</feature>